<comment type="caution">
    <text evidence="9">The sequence shown here is derived from an EMBL/GenBank/DDBJ whole genome shotgun (WGS) entry which is preliminary data.</text>
</comment>
<gene>
    <name evidence="9" type="ORF">LZD57_01310</name>
</gene>
<evidence type="ECO:0000313" key="10">
    <source>
        <dbReference type="Proteomes" id="UP001139035"/>
    </source>
</evidence>
<feature type="domain" description="4Fe-4S ferredoxin-type" evidence="8">
    <location>
        <begin position="311"/>
        <end position="340"/>
    </location>
</feature>
<evidence type="ECO:0000256" key="6">
    <source>
        <dbReference type="SAM" id="MobiDB-lite"/>
    </source>
</evidence>
<dbReference type="Pfam" id="PF02754">
    <property type="entry name" value="CCG"/>
    <property type="match status" value="2"/>
</dbReference>
<reference evidence="9" key="1">
    <citation type="submission" date="2022-01" db="EMBL/GenBank/DDBJ databases">
        <title>Jiella avicenniae sp. nov., a novel endophytic bacterium isolated from bark of Avicennia marina.</title>
        <authorList>
            <person name="Tuo L."/>
        </authorList>
    </citation>
    <scope>NUCLEOTIDE SEQUENCE</scope>
    <source>
        <strain evidence="9">CBK1P-4</strain>
    </source>
</reference>
<dbReference type="PANTHER" id="PTHR43255">
    <property type="entry name" value="IRON-SULFUR-BINDING OXIDOREDUCTASE FADF-RELATED-RELATED"/>
    <property type="match status" value="1"/>
</dbReference>
<evidence type="ECO:0000256" key="1">
    <source>
        <dbReference type="ARBA" id="ARBA00022485"/>
    </source>
</evidence>
<dbReference type="InterPro" id="IPR021872">
    <property type="entry name" value="Csal_0991-like_N"/>
</dbReference>
<dbReference type="AlphaFoldDB" id="A0A9X1NZJ7"/>
<evidence type="ECO:0000256" key="3">
    <source>
        <dbReference type="ARBA" id="ARBA00023002"/>
    </source>
</evidence>
<dbReference type="Proteomes" id="UP001139035">
    <property type="component" value="Unassembled WGS sequence"/>
</dbReference>
<dbReference type="InterPro" id="IPR009051">
    <property type="entry name" value="Helical_ferredxn"/>
</dbReference>
<proteinExistence type="predicted"/>
<dbReference type="Gene3D" id="1.10.1060.10">
    <property type="entry name" value="Alpha-helical ferredoxin"/>
    <property type="match status" value="1"/>
</dbReference>
<dbReference type="SUPFAM" id="SSF46548">
    <property type="entry name" value="alpha-helical ferredoxin"/>
    <property type="match status" value="1"/>
</dbReference>
<accession>A0A9X1NZJ7</accession>
<keyword evidence="5" id="KW-0411">Iron-sulfur</keyword>
<evidence type="ECO:0000256" key="5">
    <source>
        <dbReference type="ARBA" id="ARBA00023014"/>
    </source>
</evidence>
<dbReference type="Pfam" id="PF13187">
    <property type="entry name" value="Fer4_9"/>
    <property type="match status" value="1"/>
</dbReference>
<dbReference type="Pfam" id="PF11982">
    <property type="entry name" value="DUF3483"/>
    <property type="match status" value="1"/>
</dbReference>
<dbReference type="PROSITE" id="PS51379">
    <property type="entry name" value="4FE4S_FER_2"/>
    <property type="match status" value="2"/>
</dbReference>
<keyword evidence="4" id="KW-0408">Iron</keyword>
<evidence type="ECO:0000256" key="2">
    <source>
        <dbReference type="ARBA" id="ARBA00022723"/>
    </source>
</evidence>
<dbReference type="RefSeq" id="WP_233717307.1">
    <property type="nucleotide sequence ID" value="NZ_JAJUWU010000001.1"/>
</dbReference>
<dbReference type="GO" id="GO:0005886">
    <property type="term" value="C:plasma membrane"/>
    <property type="evidence" value="ECO:0007669"/>
    <property type="project" value="TreeGrafter"/>
</dbReference>
<dbReference type="GO" id="GO:0016491">
    <property type="term" value="F:oxidoreductase activity"/>
    <property type="evidence" value="ECO:0007669"/>
    <property type="project" value="UniProtKB-KW"/>
</dbReference>
<dbReference type="InterPro" id="IPR017896">
    <property type="entry name" value="4Fe4S_Fe-S-bd"/>
</dbReference>
<feature type="domain" description="4Fe-4S ferredoxin-type" evidence="8">
    <location>
        <begin position="236"/>
        <end position="266"/>
    </location>
</feature>
<feature type="transmembrane region" description="Helical" evidence="7">
    <location>
        <begin position="134"/>
        <end position="154"/>
    </location>
</feature>
<dbReference type="EMBL" id="JAJUWU010000001">
    <property type="protein sequence ID" value="MCE7026616.1"/>
    <property type="molecule type" value="Genomic_DNA"/>
</dbReference>
<evidence type="ECO:0000259" key="8">
    <source>
        <dbReference type="PROSITE" id="PS51379"/>
    </source>
</evidence>
<organism evidence="9 10">
    <name type="scientific">Jiella avicenniae</name>
    <dbReference type="NCBI Taxonomy" id="2907202"/>
    <lineage>
        <taxon>Bacteria</taxon>
        <taxon>Pseudomonadati</taxon>
        <taxon>Pseudomonadota</taxon>
        <taxon>Alphaproteobacteria</taxon>
        <taxon>Hyphomicrobiales</taxon>
        <taxon>Aurantimonadaceae</taxon>
        <taxon>Jiella</taxon>
    </lineage>
</organism>
<keyword evidence="10" id="KW-1185">Reference proteome</keyword>
<dbReference type="PROSITE" id="PS00198">
    <property type="entry name" value="4FE4S_FER_1"/>
    <property type="match status" value="1"/>
</dbReference>
<feature type="region of interest" description="Disordered" evidence="6">
    <location>
        <begin position="561"/>
        <end position="580"/>
    </location>
</feature>
<feature type="transmembrane region" description="Helical" evidence="7">
    <location>
        <begin position="69"/>
        <end position="89"/>
    </location>
</feature>
<name>A0A9X1NZJ7_9HYPH</name>
<keyword evidence="7" id="KW-0472">Membrane</keyword>
<dbReference type="GO" id="GO:0046872">
    <property type="term" value="F:metal ion binding"/>
    <property type="evidence" value="ECO:0007669"/>
    <property type="project" value="UniProtKB-KW"/>
</dbReference>
<keyword evidence="2" id="KW-0479">Metal-binding</keyword>
<keyword evidence="3" id="KW-0560">Oxidoreductase</keyword>
<dbReference type="InterPro" id="IPR004017">
    <property type="entry name" value="Cys_rich_dom"/>
</dbReference>
<dbReference type="InterPro" id="IPR051460">
    <property type="entry name" value="HdrC_iron-sulfur_subunit"/>
</dbReference>
<evidence type="ECO:0000256" key="4">
    <source>
        <dbReference type="ARBA" id="ARBA00023004"/>
    </source>
</evidence>
<evidence type="ECO:0000313" key="9">
    <source>
        <dbReference type="EMBL" id="MCE7026616.1"/>
    </source>
</evidence>
<sequence length="649" mass="68940">MTAAAFLPWLIVAMVLVAAVQIGRRVMLWRAGKTARVDWLAGLKALPRRYLVDVHHVVDRDKSASRMHVPTAGGLVLASGLLVLGLVPALAASRVYWAFVALAFLVMGAGVVLEVRRRYPRALPRLSLGRWQRLPVHLGVFAAGGLLTALLAALGNPLPALSFVTFLAAAAAGLALAGTAGTGPMRHALAGATHLVAHPRPRRFDPASQKGEATGLRPLDLDAEKLGAETPADFAWNRLLAFDACVQCGRCEAACPAFAAGQPLSPKHLIADLAAAAGGGHARPYAGMPYPNERAVGGAAGLDAPIVSPEGLVHPDTLWSCTTCRACVEECPMMIEHVDAIVDLRRFQTLELGAVPMKAEEPLAHSRGCDEPNGRPLFERTDFAAGMSLPRIVEKGEAEVLLWLGQAAYDLRGQRTLKALIQTLNSAGVDFAVLGGQERDCGDLARRLGDEATFQRLARANVETLSRYRFARILTADPHALHVIRNEYPAFGGSYDVVHHTAFLAELVESGRLAPASLAGRAITYHDPCYLGRYNGEVEAPRALLDALGLERREMARSGKRSMCCGGGGGAPSADIPGDTRIPDIRMGQVKETGAKTVAVACPQCTAMLEGVTGDRAEVKDVAELLWEAVEAGRRTPAGAAPARELQPA</sequence>
<keyword evidence="7" id="KW-1133">Transmembrane helix</keyword>
<dbReference type="InterPro" id="IPR017900">
    <property type="entry name" value="4Fe4S_Fe_S_CS"/>
</dbReference>
<feature type="transmembrane region" description="Helical" evidence="7">
    <location>
        <begin position="95"/>
        <end position="113"/>
    </location>
</feature>
<protein>
    <submittedName>
        <fullName evidence="9">(Fe-S)-binding protein</fullName>
    </submittedName>
</protein>
<evidence type="ECO:0000256" key="7">
    <source>
        <dbReference type="SAM" id="Phobius"/>
    </source>
</evidence>
<dbReference type="PANTHER" id="PTHR43255:SF1">
    <property type="entry name" value="IRON-SULFUR-BINDING OXIDOREDUCTASE FADF-RELATED"/>
    <property type="match status" value="1"/>
</dbReference>
<keyword evidence="1" id="KW-0004">4Fe-4S</keyword>
<dbReference type="GO" id="GO:0051539">
    <property type="term" value="F:4 iron, 4 sulfur cluster binding"/>
    <property type="evidence" value="ECO:0007669"/>
    <property type="project" value="UniProtKB-KW"/>
</dbReference>
<feature type="transmembrane region" description="Helical" evidence="7">
    <location>
        <begin position="6"/>
        <end position="23"/>
    </location>
</feature>
<keyword evidence="7" id="KW-0812">Transmembrane</keyword>